<accession>A0ABY5G4V3</accession>
<proteinExistence type="predicted"/>
<name>A0ABY5G4V3_VIBPE</name>
<evidence type="ECO:0000313" key="2">
    <source>
        <dbReference type="Proteomes" id="UP001059120"/>
    </source>
</evidence>
<evidence type="ECO:0000313" key="1">
    <source>
        <dbReference type="EMBL" id="UTT85192.1"/>
    </source>
</evidence>
<dbReference type="RefSeq" id="WP_255231114.1">
    <property type="nucleotide sequence ID" value="NZ_CP090614.1"/>
</dbReference>
<keyword evidence="2" id="KW-1185">Reference proteome</keyword>
<dbReference type="EMBL" id="CP090614">
    <property type="protein sequence ID" value="UTT85192.1"/>
    <property type="molecule type" value="Genomic_DNA"/>
</dbReference>
<sequence>MSLGIALSVALQAPISVEPIVVSESRFKTHSENVIVVDSYYDDVFIDDYYESIILEQGSFLYDELTDEFIIFSIDGRERTYRDYF</sequence>
<dbReference type="Proteomes" id="UP001059120">
    <property type="component" value="Chromosome 1"/>
</dbReference>
<protein>
    <submittedName>
        <fullName evidence="1">Uncharacterized protein</fullName>
    </submittedName>
</protein>
<reference evidence="1" key="1">
    <citation type="submission" date="2022-01" db="EMBL/GenBank/DDBJ databases">
        <title>Alginate degradation mechanism of Vibrio pelagius WXL662.</title>
        <authorList>
            <person name="He X."/>
        </authorList>
    </citation>
    <scope>NUCLEOTIDE SEQUENCE</scope>
    <source>
        <strain evidence="1">WXL662</strain>
    </source>
</reference>
<organism evidence="1 2">
    <name type="scientific">Vibrio pelagius</name>
    <dbReference type="NCBI Taxonomy" id="28169"/>
    <lineage>
        <taxon>Bacteria</taxon>
        <taxon>Pseudomonadati</taxon>
        <taxon>Pseudomonadota</taxon>
        <taxon>Gammaproteobacteria</taxon>
        <taxon>Vibrionales</taxon>
        <taxon>Vibrionaceae</taxon>
        <taxon>Vibrio</taxon>
    </lineage>
</organism>
<gene>
    <name evidence="1" type="ORF">LZI70_02525</name>
</gene>